<evidence type="ECO:0000256" key="4">
    <source>
        <dbReference type="ARBA" id="ARBA00022679"/>
    </source>
</evidence>
<keyword evidence="7 8" id="KW-0472">Membrane</keyword>
<comment type="subcellular location">
    <subcellularLocation>
        <location evidence="1">Cell membrane</location>
        <topology evidence="1">Multi-pass membrane protein</topology>
    </subcellularLocation>
</comment>
<evidence type="ECO:0000256" key="6">
    <source>
        <dbReference type="ARBA" id="ARBA00022989"/>
    </source>
</evidence>
<proteinExistence type="predicted"/>
<dbReference type="PANTHER" id="PTHR33908">
    <property type="entry name" value="MANNOSYLTRANSFERASE YKCB-RELATED"/>
    <property type="match status" value="1"/>
</dbReference>
<dbReference type="Proteomes" id="UP001243846">
    <property type="component" value="Unassembled WGS sequence"/>
</dbReference>
<protein>
    <submittedName>
        <fullName evidence="10">Glycosyltransferase family 39 protein</fullName>
        <ecNumber evidence="10">2.4.-.-</ecNumber>
    </submittedName>
</protein>
<evidence type="ECO:0000256" key="8">
    <source>
        <dbReference type="SAM" id="Phobius"/>
    </source>
</evidence>
<keyword evidence="2" id="KW-1003">Cell membrane</keyword>
<dbReference type="InterPro" id="IPR050297">
    <property type="entry name" value="LipidA_mod_glycosyltrf_83"/>
</dbReference>
<feature type="transmembrane region" description="Helical" evidence="8">
    <location>
        <begin position="406"/>
        <end position="429"/>
    </location>
</feature>
<feature type="transmembrane region" description="Helical" evidence="8">
    <location>
        <begin position="349"/>
        <end position="370"/>
    </location>
</feature>
<keyword evidence="4 10" id="KW-0808">Transferase</keyword>
<feature type="transmembrane region" description="Helical" evidence="8">
    <location>
        <begin position="301"/>
        <end position="318"/>
    </location>
</feature>
<evidence type="ECO:0000256" key="1">
    <source>
        <dbReference type="ARBA" id="ARBA00004651"/>
    </source>
</evidence>
<evidence type="ECO:0000256" key="5">
    <source>
        <dbReference type="ARBA" id="ARBA00022692"/>
    </source>
</evidence>
<evidence type="ECO:0000256" key="7">
    <source>
        <dbReference type="ARBA" id="ARBA00023136"/>
    </source>
</evidence>
<keyword evidence="5 8" id="KW-0812">Transmembrane</keyword>
<feature type="domain" description="ArnT-like N-terminal" evidence="9">
    <location>
        <begin position="6"/>
        <end position="195"/>
    </location>
</feature>
<dbReference type="RefSeq" id="WP_377682929.1">
    <property type="nucleotide sequence ID" value="NZ_JBHMDZ010000001.1"/>
</dbReference>
<feature type="transmembrane region" description="Helical" evidence="8">
    <location>
        <begin position="264"/>
        <end position="280"/>
    </location>
</feature>
<evidence type="ECO:0000313" key="11">
    <source>
        <dbReference type="Proteomes" id="UP001243846"/>
    </source>
</evidence>
<keyword evidence="6 8" id="KW-1133">Transmembrane helix</keyword>
<feature type="transmembrane region" description="Helical" evidence="8">
    <location>
        <begin position="164"/>
        <end position="180"/>
    </location>
</feature>
<dbReference type="EC" id="2.4.-.-" evidence="10"/>
<feature type="transmembrane region" description="Helical" evidence="8">
    <location>
        <begin position="135"/>
        <end position="152"/>
    </location>
</feature>
<dbReference type="InterPro" id="IPR003342">
    <property type="entry name" value="ArnT-like_N"/>
</dbReference>
<feature type="transmembrane region" description="Helical" evidence="8">
    <location>
        <begin position="215"/>
        <end position="237"/>
    </location>
</feature>
<gene>
    <name evidence="10" type="ORF">QWZ10_13885</name>
</gene>
<evidence type="ECO:0000256" key="2">
    <source>
        <dbReference type="ARBA" id="ARBA00022475"/>
    </source>
</evidence>
<dbReference type="Pfam" id="PF02366">
    <property type="entry name" value="PMT"/>
    <property type="match status" value="1"/>
</dbReference>
<sequence>MRLSVLSATLLFALGLLVLVLLRPLMPIDETRYVAAAWEMHQGGSLFVPHLNGELYGHKPPLLFWLINLVWLFTGPSGLAARLVAPAFAVGGVALTGLLARRLWPGEPERAGIAALILACSPVFLFFGSTTMFDTILAVSTLLAMLALWQAAQEPDLAGGTASGRRSWLLLGAAIALGVYGKGPVIFLHVLPVALTMPLWAPAPRAPVSKWFRGLALALGVAIVLVALWLLPALVIGGEPYQIEVLWRQSAGRMASSFAHQRPVWFYLALLPMLIWPFGWTRSGLGALAPRALAARPETRFLTIWFLGALIAFSAISGKQTHYLLPEIPALALLLARGPAQRQWTSRDLWLALPLAGLALGLVAAGLRLVPALEALDFRQPLWAAALGLLCLGAGIWGFLRLRSGLIGLGALALSFVIALHLAASPLLFARYDLTPLGAALAPYRDAGIAITDGTYHAQLNFAARLDHPVARPTTPEAVADWAASHPGGVLLDLSGAQIAGLHPVARLPYRSDTYTLFQPNEVTP</sequence>
<name>A0ABT8D8F8_9RHOB</name>
<feature type="transmembrane region" description="Helical" evidence="8">
    <location>
        <begin position="79"/>
        <end position="99"/>
    </location>
</feature>
<feature type="transmembrane region" description="Helical" evidence="8">
    <location>
        <begin position="382"/>
        <end position="400"/>
    </location>
</feature>
<dbReference type="PANTHER" id="PTHR33908:SF11">
    <property type="entry name" value="MEMBRANE PROTEIN"/>
    <property type="match status" value="1"/>
</dbReference>
<evidence type="ECO:0000313" key="10">
    <source>
        <dbReference type="EMBL" id="MDN3712561.1"/>
    </source>
</evidence>
<comment type="caution">
    <text evidence="10">The sequence shown here is derived from an EMBL/GenBank/DDBJ whole genome shotgun (WGS) entry which is preliminary data.</text>
</comment>
<reference evidence="11" key="1">
    <citation type="journal article" date="2019" name="Int. J. Syst. Evol. Microbiol.">
        <title>The Global Catalogue of Microorganisms (GCM) 10K type strain sequencing project: providing services to taxonomists for standard genome sequencing and annotation.</title>
        <authorList>
            <consortium name="The Broad Institute Genomics Platform"/>
            <consortium name="The Broad Institute Genome Sequencing Center for Infectious Disease"/>
            <person name="Wu L."/>
            <person name="Ma J."/>
        </authorList>
    </citation>
    <scope>NUCLEOTIDE SEQUENCE [LARGE SCALE GENOMIC DNA]</scope>
    <source>
        <strain evidence="11">CECT 8482</strain>
    </source>
</reference>
<evidence type="ECO:0000256" key="3">
    <source>
        <dbReference type="ARBA" id="ARBA00022676"/>
    </source>
</evidence>
<evidence type="ECO:0000259" key="9">
    <source>
        <dbReference type="Pfam" id="PF02366"/>
    </source>
</evidence>
<keyword evidence="3 10" id="KW-0328">Glycosyltransferase</keyword>
<keyword evidence="11" id="KW-1185">Reference proteome</keyword>
<organism evidence="10 11">
    <name type="scientific">Paracoccus cavernae</name>
    <dbReference type="NCBI Taxonomy" id="1571207"/>
    <lineage>
        <taxon>Bacteria</taxon>
        <taxon>Pseudomonadati</taxon>
        <taxon>Pseudomonadota</taxon>
        <taxon>Alphaproteobacteria</taxon>
        <taxon>Rhodobacterales</taxon>
        <taxon>Paracoccaceae</taxon>
        <taxon>Paracoccus</taxon>
    </lineage>
</organism>
<dbReference type="GO" id="GO:0016757">
    <property type="term" value="F:glycosyltransferase activity"/>
    <property type="evidence" value="ECO:0007669"/>
    <property type="project" value="UniProtKB-KW"/>
</dbReference>
<accession>A0ABT8D8F8</accession>
<dbReference type="EMBL" id="JAUFRC010000001">
    <property type="protein sequence ID" value="MDN3712561.1"/>
    <property type="molecule type" value="Genomic_DNA"/>
</dbReference>